<evidence type="ECO:0000313" key="3">
    <source>
        <dbReference type="Proteomes" id="UP000694853"/>
    </source>
</evidence>
<reference evidence="3" key="1">
    <citation type="journal article" date="2019" name="Toxins">
        <title>Detection of Abrin-Like and Prepropulchellin-Like Toxin Genes and Transcripts Using Whole Genome Sequencing and Full-Length Transcript Sequencing of Abrus precatorius.</title>
        <authorList>
            <person name="Hovde B.T."/>
            <person name="Daligault H.E."/>
            <person name="Hanschen E.R."/>
            <person name="Kunde Y.A."/>
            <person name="Johnson M.B."/>
            <person name="Starkenburg S.R."/>
            <person name="Johnson S.L."/>
        </authorList>
    </citation>
    <scope>NUCLEOTIDE SEQUENCE [LARGE SCALE GENOMIC DNA]</scope>
</reference>
<dbReference type="PANTHER" id="PTHR34222:SF100">
    <property type="entry name" value="CCHC-TYPE DOMAIN-CONTAINING PROTEIN"/>
    <property type="match status" value="1"/>
</dbReference>
<dbReference type="SUPFAM" id="SSF57756">
    <property type="entry name" value="Retrovirus zinc finger-like domains"/>
    <property type="match status" value="1"/>
</dbReference>
<dbReference type="Gene3D" id="4.10.60.10">
    <property type="entry name" value="Zinc finger, CCHC-type"/>
    <property type="match status" value="1"/>
</dbReference>
<dbReference type="InterPro" id="IPR036875">
    <property type="entry name" value="Znf_CCHC_sf"/>
</dbReference>
<keyword evidence="1" id="KW-0862">Zinc</keyword>
<keyword evidence="3" id="KW-1185">Reference proteome</keyword>
<dbReference type="GO" id="GO:0008270">
    <property type="term" value="F:zinc ion binding"/>
    <property type="evidence" value="ECO:0007669"/>
    <property type="project" value="UniProtKB-KW"/>
</dbReference>
<dbReference type="GO" id="GO:0003676">
    <property type="term" value="F:nucleic acid binding"/>
    <property type="evidence" value="ECO:0007669"/>
    <property type="project" value="InterPro"/>
</dbReference>
<sequence>MNLWAEYTDIVYADLTSEGLSSVQTIYETTKRDQFLMKLRSDFEGIRSNLMHRDPVPSLVACFNDLLREEQRLHTQSIIADQKSSTVPMAYVARGKSRSHDMSAVQCFCCKQFGHYASNCPKKFCNYCKKHGHILKECTIRPPQRNVTAFTAAIDSSIPDNSVNAVPVQPNPLATTSTVTPEMVQQMIISAFSALGISGSTLREDHREGA</sequence>
<keyword evidence="1" id="KW-0863">Zinc-finger</keyword>
<gene>
    <name evidence="4" type="primary">LOC113872563</name>
</gene>
<name>A0A8B8MDV2_ABRPR</name>
<dbReference type="InterPro" id="IPR001878">
    <property type="entry name" value="Znf_CCHC"/>
</dbReference>
<dbReference type="Proteomes" id="UP000694853">
    <property type="component" value="Unplaced"/>
</dbReference>
<evidence type="ECO:0000256" key="1">
    <source>
        <dbReference type="PROSITE-ProRule" id="PRU00047"/>
    </source>
</evidence>
<feature type="domain" description="CCHC-type" evidence="2">
    <location>
        <begin position="107"/>
        <end position="122"/>
    </location>
</feature>
<dbReference type="GeneID" id="113872563"/>
<reference evidence="4" key="2">
    <citation type="submission" date="2025-08" db="UniProtKB">
        <authorList>
            <consortium name="RefSeq"/>
        </authorList>
    </citation>
    <scope>IDENTIFICATION</scope>
    <source>
        <tissue evidence="4">Young leaves</tissue>
    </source>
</reference>
<proteinExistence type="predicted"/>
<keyword evidence="1" id="KW-0479">Metal-binding</keyword>
<dbReference type="SMART" id="SM00343">
    <property type="entry name" value="ZnF_C2HC"/>
    <property type="match status" value="2"/>
</dbReference>
<evidence type="ECO:0000259" key="2">
    <source>
        <dbReference type="PROSITE" id="PS50158"/>
    </source>
</evidence>
<dbReference type="PROSITE" id="PS50158">
    <property type="entry name" value="ZF_CCHC"/>
    <property type="match status" value="1"/>
</dbReference>
<dbReference type="PANTHER" id="PTHR34222">
    <property type="entry name" value="GAG_PRE-INTEGRS DOMAIN-CONTAINING PROTEIN"/>
    <property type="match status" value="1"/>
</dbReference>
<protein>
    <submittedName>
        <fullName evidence="4">Uncharacterized protein LOC113872563</fullName>
    </submittedName>
</protein>
<dbReference type="RefSeq" id="XP_027366002.1">
    <property type="nucleotide sequence ID" value="XM_027510201.1"/>
</dbReference>
<accession>A0A8B8MDV2</accession>
<organism evidence="3 4">
    <name type="scientific">Abrus precatorius</name>
    <name type="common">Indian licorice</name>
    <name type="synonym">Glycine abrus</name>
    <dbReference type="NCBI Taxonomy" id="3816"/>
    <lineage>
        <taxon>Eukaryota</taxon>
        <taxon>Viridiplantae</taxon>
        <taxon>Streptophyta</taxon>
        <taxon>Embryophyta</taxon>
        <taxon>Tracheophyta</taxon>
        <taxon>Spermatophyta</taxon>
        <taxon>Magnoliopsida</taxon>
        <taxon>eudicotyledons</taxon>
        <taxon>Gunneridae</taxon>
        <taxon>Pentapetalae</taxon>
        <taxon>rosids</taxon>
        <taxon>fabids</taxon>
        <taxon>Fabales</taxon>
        <taxon>Fabaceae</taxon>
        <taxon>Papilionoideae</taxon>
        <taxon>50 kb inversion clade</taxon>
        <taxon>NPAAA clade</taxon>
        <taxon>indigoferoid/millettioid clade</taxon>
        <taxon>Abreae</taxon>
        <taxon>Abrus</taxon>
    </lineage>
</organism>
<evidence type="ECO:0000313" key="4">
    <source>
        <dbReference type="RefSeq" id="XP_027366002.1"/>
    </source>
</evidence>
<dbReference type="KEGG" id="aprc:113872563"/>
<dbReference type="AlphaFoldDB" id="A0A8B8MDV2"/>